<evidence type="ECO:0000256" key="1">
    <source>
        <dbReference type="ARBA" id="ARBA00022450"/>
    </source>
</evidence>
<keyword evidence="2" id="KW-0597">Phosphoprotein</keyword>
<dbReference type="OrthoDB" id="10253869at2759"/>
<protein>
    <recommendedName>
        <fullName evidence="3">SET domain-containing protein</fullName>
    </recommendedName>
</protein>
<dbReference type="GO" id="GO:0043041">
    <property type="term" value="P:amino acid activation for nonribosomal peptide biosynthetic process"/>
    <property type="evidence" value="ECO:0007669"/>
    <property type="project" value="TreeGrafter"/>
</dbReference>
<dbReference type="PANTHER" id="PTHR45527:SF1">
    <property type="entry name" value="FATTY ACID SYNTHASE"/>
    <property type="match status" value="1"/>
</dbReference>
<dbReference type="SUPFAM" id="SSF52777">
    <property type="entry name" value="CoA-dependent acyltransferases"/>
    <property type="match status" value="2"/>
</dbReference>
<dbReference type="GO" id="GO:0031177">
    <property type="term" value="F:phosphopantetheine binding"/>
    <property type="evidence" value="ECO:0007669"/>
    <property type="project" value="TreeGrafter"/>
</dbReference>
<dbReference type="Proteomes" id="UP000663825">
    <property type="component" value="Unassembled WGS sequence"/>
</dbReference>
<name>A0A817SBN3_9BILA</name>
<dbReference type="EMBL" id="CAJNXB010002785">
    <property type="protein sequence ID" value="CAF3276849.1"/>
    <property type="molecule type" value="Genomic_DNA"/>
</dbReference>
<dbReference type="Gene3D" id="3.40.50.12780">
    <property type="entry name" value="N-terminal domain of ligase-like"/>
    <property type="match status" value="1"/>
</dbReference>
<feature type="domain" description="SET" evidence="3">
    <location>
        <begin position="20"/>
        <end position="126"/>
    </location>
</feature>
<evidence type="ECO:0000256" key="2">
    <source>
        <dbReference type="ARBA" id="ARBA00022553"/>
    </source>
</evidence>
<keyword evidence="1" id="KW-0596">Phosphopantetheine</keyword>
<dbReference type="PANTHER" id="PTHR45527">
    <property type="entry name" value="NONRIBOSOMAL PEPTIDE SYNTHETASE"/>
    <property type="match status" value="1"/>
</dbReference>
<dbReference type="GO" id="GO:0044550">
    <property type="term" value="P:secondary metabolite biosynthetic process"/>
    <property type="evidence" value="ECO:0007669"/>
    <property type="project" value="TreeGrafter"/>
</dbReference>
<dbReference type="Gene3D" id="3.30.559.10">
    <property type="entry name" value="Chloramphenicol acetyltransferase-like domain"/>
    <property type="match status" value="1"/>
</dbReference>
<sequence>MFQQNYKKKFNIKKETWCNDRAELRKSPIEGYGLYAVSPIAEGETVMICGGHLWSRSDQKWLTEARYFTVTPLDDEFYIGDRLDDPISMKNYVNHSCDPNLWMLNETTLIARENIQIDEELTIDYAVFSNDDIIFIDDCQCKTKLCRHQITLKDWTSKELQQRFQDHFSTFLNKKIQDGEHLRTVRRDDILRALNRTKESSGDELQLLNAIYRSNDSSSLTKGHYASYAQLQVWVDEQRSLYGIFNHTLVVKPTSTNDYPVAVTITGLRRAFISLIKKHSVLRVSLILNKDNGCLEEVIRPFDELVEEKFSNFIISRASTVAELEEILYDEETNRSLFNLQKGIICRCHVILNSTNRQSNDGLLQDKDYIIFNFHRCCFDDSSEQIFLTDLYSTYMSQRPGAVESQFSGCSALENKKDNDEVQRKKEFWAQLMDGSDSIPNLLTFFTKKDQPASLRTRIPYGASLSFTLDPDIAKQIINYAADVDVGEYLGLFQVCLTSYYIYLYKLTQETNICLGSITAAKREENSELQHVIGLFDDALLYRFKIDPKQTFVEQLISVKNMCLSIRRNAYLPYQDIVDCSSNSNQQYFRLLQNMFTLKVINKGTNLFTLVPKSDRSVYSTKYDLSLNVEYNKAKEECSLSFSFQYSTDLFQHSTMKRIADRFQTLLRQLFSTTFNREKQSIYELSILLPYEIQMYKNLNTTQVEFSESLKPIHEEFFNRAHDYSQKLAIVLDDQAITYSEALFYVQKLAFHLTHKYKVKLGDVICQCAKRSIEMVVGILSILACGAIYFPVNLKEPQDRFRRTILNFNRKFLIMYSGINQDYFPSEYSQINMEQVLLDTHLDSNDFFHNYNNVTVGVDIDAVALPTSGTTGNPKIIRLSHSNLVSQAKALEHTNIVGNCDIILQLAQCSFDVHLEEILDALILGGTLVNLQNEKYMEMDYVRRVIRSNRVTYIDIVPSVLEALLDNKQGGATTFKTIRTICIGGKFFKVEKNMLKDFLRIEMQLSKESLI</sequence>
<gene>
    <name evidence="4" type="ORF">TIS948_LOCUS16651</name>
</gene>
<proteinExistence type="predicted"/>
<dbReference type="AlphaFoldDB" id="A0A817SBN3"/>
<reference evidence="4" key="1">
    <citation type="submission" date="2021-02" db="EMBL/GenBank/DDBJ databases">
        <authorList>
            <person name="Nowell W R."/>
        </authorList>
    </citation>
    <scope>NUCLEOTIDE SEQUENCE</scope>
</reference>
<evidence type="ECO:0000259" key="3">
    <source>
        <dbReference type="PROSITE" id="PS50280"/>
    </source>
</evidence>
<dbReference type="InterPro" id="IPR042099">
    <property type="entry name" value="ANL_N_sf"/>
</dbReference>
<dbReference type="SMART" id="SM00317">
    <property type="entry name" value="SET"/>
    <property type="match status" value="1"/>
</dbReference>
<evidence type="ECO:0000313" key="4">
    <source>
        <dbReference type="EMBL" id="CAF3276849.1"/>
    </source>
</evidence>
<dbReference type="Gene3D" id="2.170.270.10">
    <property type="entry name" value="SET domain"/>
    <property type="match status" value="1"/>
</dbReference>
<dbReference type="GO" id="GO:0003824">
    <property type="term" value="F:catalytic activity"/>
    <property type="evidence" value="ECO:0007669"/>
    <property type="project" value="InterPro"/>
</dbReference>
<accession>A0A817SBN3</accession>
<dbReference type="SUPFAM" id="SSF82199">
    <property type="entry name" value="SET domain"/>
    <property type="match status" value="1"/>
</dbReference>
<comment type="caution">
    <text evidence="4">The sequence shown here is derived from an EMBL/GenBank/DDBJ whole genome shotgun (WGS) entry which is preliminary data.</text>
</comment>
<organism evidence="4 5">
    <name type="scientific">Rotaria socialis</name>
    <dbReference type="NCBI Taxonomy" id="392032"/>
    <lineage>
        <taxon>Eukaryota</taxon>
        <taxon>Metazoa</taxon>
        <taxon>Spiralia</taxon>
        <taxon>Gnathifera</taxon>
        <taxon>Rotifera</taxon>
        <taxon>Eurotatoria</taxon>
        <taxon>Bdelloidea</taxon>
        <taxon>Philodinida</taxon>
        <taxon>Philodinidae</taxon>
        <taxon>Rotaria</taxon>
    </lineage>
</organism>
<dbReference type="Gene3D" id="3.30.559.30">
    <property type="entry name" value="Nonribosomal peptide synthetase, condensation domain"/>
    <property type="match status" value="1"/>
</dbReference>
<dbReference type="Pfam" id="PF00501">
    <property type="entry name" value="AMP-binding"/>
    <property type="match status" value="1"/>
</dbReference>
<dbReference type="InterPro" id="IPR046341">
    <property type="entry name" value="SET_dom_sf"/>
</dbReference>
<dbReference type="Pfam" id="PF00668">
    <property type="entry name" value="Condensation"/>
    <property type="match status" value="1"/>
</dbReference>
<dbReference type="PROSITE" id="PS50280">
    <property type="entry name" value="SET"/>
    <property type="match status" value="1"/>
</dbReference>
<dbReference type="InterPro" id="IPR001214">
    <property type="entry name" value="SET_dom"/>
</dbReference>
<dbReference type="GO" id="GO:0005737">
    <property type="term" value="C:cytoplasm"/>
    <property type="evidence" value="ECO:0007669"/>
    <property type="project" value="TreeGrafter"/>
</dbReference>
<evidence type="ECO:0000313" key="5">
    <source>
        <dbReference type="Proteomes" id="UP000663825"/>
    </source>
</evidence>
<dbReference type="InterPro" id="IPR001242">
    <property type="entry name" value="Condensation_dom"/>
</dbReference>
<dbReference type="InterPro" id="IPR000873">
    <property type="entry name" value="AMP-dep_synth/lig_dom"/>
</dbReference>
<dbReference type="Pfam" id="PF00856">
    <property type="entry name" value="SET"/>
    <property type="match status" value="1"/>
</dbReference>
<dbReference type="InterPro" id="IPR023213">
    <property type="entry name" value="CAT-like_dom_sf"/>
</dbReference>
<dbReference type="SUPFAM" id="SSF56801">
    <property type="entry name" value="Acetyl-CoA synthetase-like"/>
    <property type="match status" value="1"/>
</dbReference>